<organism evidence="2 3">
    <name type="scientific">Cannabis sativa</name>
    <name type="common">Hemp</name>
    <name type="synonym">Marijuana</name>
    <dbReference type="NCBI Taxonomy" id="3483"/>
    <lineage>
        <taxon>Eukaryota</taxon>
        <taxon>Viridiplantae</taxon>
        <taxon>Streptophyta</taxon>
        <taxon>Embryophyta</taxon>
        <taxon>Tracheophyta</taxon>
        <taxon>Spermatophyta</taxon>
        <taxon>Magnoliopsida</taxon>
        <taxon>eudicotyledons</taxon>
        <taxon>Gunneridae</taxon>
        <taxon>Pentapetalae</taxon>
        <taxon>rosids</taxon>
        <taxon>fabids</taxon>
        <taxon>Rosales</taxon>
        <taxon>Cannabaceae</taxon>
        <taxon>Cannabis</taxon>
    </lineage>
</organism>
<dbReference type="Pfam" id="PF05904">
    <property type="entry name" value="DUF863"/>
    <property type="match status" value="1"/>
</dbReference>
<sequence>MGANMQYNSYFSGYHSARNLNLDANASTWPLDFNDKVSESGNYYNGYLSPNYLLTYNKELLKQTMLKHETIFKDQIQELHRLYRRQMELMSDIRRNELHKSYSRFEASHSDTVFFQTSSEQFPKTFQVPKFGSINPADSPMSISGSEKLSPLISVQGKNIQVCSPYSTKSEVCSKDFLLSESNDKKFGKKSLDLQLTAVEYFNGEDKVLLDDKMVSDMPEKSSQSVKTSPQVVYTSDVKSFFGSDVLNSLFHATNKIPASILEKQEASIKYSLEESFQNTQKLPDLGPSNLVLAETERKEGQLSCHDKSADFFSQEKSRSSLNSFHRGLNDDKLSSLSGLLQKDPELVQENSSFHQGNHTSFVERGIYDLECSRKNDAPSVDKYSGPHGTFSENIFRDHGGPQVNITNSQSSILALKNFGDSTRNPVAVQALPCFNTSAPLDKRRRLAIGRLELDGDSKLVSNHDLSEHKGSFNLNSRPQNFSSEFVVSKGIQPAQGVRKCEYSVSGFDWLGKDNSGRGNSAQVEGMEKCEYSVSEFAWLGKDSSGHGNSAQVESLSLKACSVGKHVEPKNVEALDSLSKLISGSHDSNKSYISDRHCSSSSNPSITCQSLVKDVRPKGKDRVFDLNLACDSVSEPENELTVDEHAVEDGVGMKPAVFGCLFDLNSSINDLDAQELAHTAEIDFDAPPSPENKECSPPRGESDENQVETPLILSGPDEPDLPDELTRIAADAIVSISSSRSQSSAQITSCKQLETISHDSLLWFAGIASTVFTDSANEFESLLNTTIDDNSEELLPDGMDYFEAMTLKLTETEMEDFCCKSNGSKEEETGTSSSPTRQRKGRTRRGRQRKDFQREILPSLASLSRYEVTEDLQIIGGLMEAAGTHWETGSMRYATRNGYSKGRKRSSIPSSSNAGVGCSVEPLLKQLNSSNNKLVNEERSVVCWGKVTRRRRGQRCPVRVSNPHLILSQV</sequence>
<dbReference type="Proteomes" id="UP000583929">
    <property type="component" value="Unassembled WGS sequence"/>
</dbReference>
<keyword evidence="3" id="KW-1185">Reference proteome</keyword>
<dbReference type="AlphaFoldDB" id="A0A7J6I725"/>
<accession>A0A7J6I725</accession>
<feature type="compositionally biased region" description="Basic and acidic residues" evidence="1">
    <location>
        <begin position="691"/>
        <end position="702"/>
    </location>
</feature>
<protein>
    <submittedName>
        <fullName evidence="2">Uncharacterized protein</fullName>
    </submittedName>
</protein>
<reference evidence="2 3" key="1">
    <citation type="journal article" date="2020" name="bioRxiv">
        <title>Sequence and annotation of 42 cannabis genomes reveals extensive copy number variation in cannabinoid synthesis and pathogen resistance genes.</title>
        <authorList>
            <person name="Mckernan K.J."/>
            <person name="Helbert Y."/>
            <person name="Kane L.T."/>
            <person name="Ebling H."/>
            <person name="Zhang L."/>
            <person name="Liu B."/>
            <person name="Eaton Z."/>
            <person name="Mclaughlin S."/>
            <person name="Kingan S."/>
            <person name="Baybayan P."/>
            <person name="Concepcion G."/>
            <person name="Jordan M."/>
            <person name="Riva A."/>
            <person name="Barbazuk W."/>
            <person name="Harkins T."/>
        </authorList>
    </citation>
    <scope>NUCLEOTIDE SEQUENCE [LARGE SCALE GENOMIC DNA]</scope>
    <source>
        <strain evidence="3">cv. Jamaican Lion 4</strain>
        <tissue evidence="2">Leaf</tissue>
    </source>
</reference>
<comment type="caution">
    <text evidence="2">The sequence shown here is derived from an EMBL/GenBank/DDBJ whole genome shotgun (WGS) entry which is preliminary data.</text>
</comment>
<feature type="compositionally biased region" description="Basic residues" evidence="1">
    <location>
        <begin position="837"/>
        <end position="848"/>
    </location>
</feature>
<feature type="region of interest" description="Disordered" evidence="1">
    <location>
        <begin position="681"/>
        <end position="721"/>
    </location>
</feature>
<evidence type="ECO:0000313" key="3">
    <source>
        <dbReference type="Proteomes" id="UP000583929"/>
    </source>
</evidence>
<evidence type="ECO:0000313" key="2">
    <source>
        <dbReference type="EMBL" id="KAF4403106.1"/>
    </source>
</evidence>
<dbReference type="InterPro" id="IPR008581">
    <property type="entry name" value="DUF863_pln"/>
</dbReference>
<proteinExistence type="predicted"/>
<dbReference type="EMBL" id="JAATIQ010000005">
    <property type="protein sequence ID" value="KAF4403106.1"/>
    <property type="molecule type" value="Genomic_DNA"/>
</dbReference>
<evidence type="ECO:0000256" key="1">
    <source>
        <dbReference type="SAM" id="MobiDB-lite"/>
    </source>
</evidence>
<name>A0A7J6I725_CANSA</name>
<feature type="region of interest" description="Disordered" evidence="1">
    <location>
        <begin position="820"/>
        <end position="851"/>
    </location>
</feature>
<dbReference type="PANTHER" id="PTHR33167">
    <property type="entry name" value="TRANSCRIPTION FACTOR, PUTATIVE (DUF863)-RELATED"/>
    <property type="match status" value="1"/>
</dbReference>
<gene>
    <name evidence="2" type="ORF">G4B88_027877</name>
</gene>
<dbReference type="PANTHER" id="PTHR33167:SF18">
    <property type="entry name" value="GB|AAF67766.1"/>
    <property type="match status" value="1"/>
</dbReference>